<evidence type="ECO:0000256" key="6">
    <source>
        <dbReference type="ARBA" id="ARBA00022777"/>
    </source>
</evidence>
<keyword evidence="8 9" id="KW-0289">Folate biosynthesis</keyword>
<evidence type="ECO:0000256" key="1">
    <source>
        <dbReference type="ARBA" id="ARBA00000198"/>
    </source>
</evidence>
<dbReference type="PROSITE" id="PS00794">
    <property type="entry name" value="HPPK"/>
    <property type="match status" value="1"/>
</dbReference>
<dbReference type="PANTHER" id="PTHR43071:SF1">
    <property type="entry name" value="2-AMINO-4-HYDROXY-6-HYDROXYMETHYLDIHYDROPTERIDINE PYROPHOSPHOKINASE"/>
    <property type="match status" value="1"/>
</dbReference>
<keyword evidence="9" id="KW-0456">Lyase</keyword>
<dbReference type="OrthoDB" id="9808041at2"/>
<evidence type="ECO:0000256" key="5">
    <source>
        <dbReference type="ARBA" id="ARBA00022741"/>
    </source>
</evidence>
<evidence type="ECO:0000256" key="3">
    <source>
        <dbReference type="ARBA" id="ARBA00009640"/>
    </source>
</evidence>
<dbReference type="InterPro" id="IPR000550">
    <property type="entry name" value="Hppk"/>
</dbReference>
<dbReference type="Pfam" id="PF02152">
    <property type="entry name" value="FolB"/>
    <property type="match status" value="1"/>
</dbReference>
<feature type="domain" description="7,8-dihydro-6-hydroxymethylpterin-pyrophosphokinase" evidence="10">
    <location>
        <begin position="239"/>
        <end position="250"/>
    </location>
</feature>
<dbReference type="GO" id="GO:0005524">
    <property type="term" value="F:ATP binding"/>
    <property type="evidence" value="ECO:0007669"/>
    <property type="project" value="UniProtKB-KW"/>
</dbReference>
<reference evidence="11 12" key="1">
    <citation type="submission" date="2018-11" db="EMBL/GenBank/DDBJ databases">
        <title>YIM 102482-1 draft genome.</title>
        <authorList>
            <person name="Li G."/>
            <person name="Jiang Y."/>
        </authorList>
    </citation>
    <scope>NUCLEOTIDE SEQUENCE [LARGE SCALE GENOMIC DNA]</scope>
    <source>
        <strain evidence="11 12">YIM 102482-1</strain>
    </source>
</reference>
<dbReference type="InterPro" id="IPR043133">
    <property type="entry name" value="GTP-CH-I_C/QueF"/>
</dbReference>
<dbReference type="EMBL" id="RQVS01000002">
    <property type="protein sequence ID" value="RRJ88370.1"/>
    <property type="molecule type" value="Genomic_DNA"/>
</dbReference>
<dbReference type="Pfam" id="PF01288">
    <property type="entry name" value="HPPK"/>
    <property type="match status" value="1"/>
</dbReference>
<evidence type="ECO:0000259" key="10">
    <source>
        <dbReference type="PROSITE" id="PS00794"/>
    </source>
</evidence>
<dbReference type="Gene3D" id="3.30.70.560">
    <property type="entry name" value="7,8-Dihydro-6-hydroxymethylpterin-pyrophosphokinase HPPK"/>
    <property type="match status" value="1"/>
</dbReference>
<dbReference type="InterPro" id="IPR006157">
    <property type="entry name" value="FolB_dom"/>
</dbReference>
<comment type="pathway">
    <text evidence="2">Cofactor biosynthesis; tetrahydrofolate biosynthesis; 2-amino-4-hydroxy-6-hydroxymethyl-7,8-dihydropteridine diphosphate from 7,8-dihydroneopterin triphosphate: step 4/4.</text>
</comment>
<comment type="catalytic activity">
    <reaction evidence="9">
        <text>7,8-dihydroneopterin = 6-hydroxymethyl-7,8-dihydropterin + glycolaldehyde</text>
        <dbReference type="Rhea" id="RHEA:10540"/>
        <dbReference type="ChEBI" id="CHEBI:17001"/>
        <dbReference type="ChEBI" id="CHEBI:17071"/>
        <dbReference type="ChEBI" id="CHEBI:44841"/>
        <dbReference type="EC" id="4.1.2.25"/>
    </reaction>
</comment>
<keyword evidence="4 11" id="KW-0808">Transferase</keyword>
<organism evidence="11 12">
    <name type="scientific">Gulosibacter macacae</name>
    <dbReference type="NCBI Taxonomy" id="2488791"/>
    <lineage>
        <taxon>Bacteria</taxon>
        <taxon>Bacillati</taxon>
        <taxon>Actinomycetota</taxon>
        <taxon>Actinomycetes</taxon>
        <taxon>Micrococcales</taxon>
        <taxon>Microbacteriaceae</taxon>
        <taxon>Gulosibacter</taxon>
    </lineage>
</organism>
<comment type="similarity">
    <text evidence="9">Belongs to the DHNA family.</text>
</comment>
<dbReference type="AlphaFoldDB" id="A0A3P3W065"/>
<dbReference type="InterPro" id="IPR006156">
    <property type="entry name" value="Dihydroneopterin_aldolase"/>
</dbReference>
<dbReference type="SUPFAM" id="SSF55083">
    <property type="entry name" value="6-hydroxymethyl-7,8-dihydropterin pyrophosphokinase, HPPK"/>
    <property type="match status" value="1"/>
</dbReference>
<name>A0A3P3W065_9MICO</name>
<keyword evidence="5" id="KW-0547">Nucleotide-binding</keyword>
<accession>A0A3P3W065</accession>
<keyword evidence="6 11" id="KW-0418">Kinase</keyword>
<dbReference type="GO" id="GO:0046656">
    <property type="term" value="P:folic acid biosynthetic process"/>
    <property type="evidence" value="ECO:0007669"/>
    <property type="project" value="UniProtKB-UniRule"/>
</dbReference>
<dbReference type="PANTHER" id="PTHR43071">
    <property type="entry name" value="2-AMINO-4-HYDROXY-6-HYDROXYMETHYLDIHYDROPTERIDINE PYROPHOSPHOKINASE"/>
    <property type="match status" value="1"/>
</dbReference>
<keyword evidence="7" id="KW-0067">ATP-binding</keyword>
<dbReference type="Proteomes" id="UP000274391">
    <property type="component" value="Unassembled WGS sequence"/>
</dbReference>
<dbReference type="Gene3D" id="3.30.1130.10">
    <property type="match status" value="1"/>
</dbReference>
<dbReference type="GO" id="GO:0016301">
    <property type="term" value="F:kinase activity"/>
    <property type="evidence" value="ECO:0007669"/>
    <property type="project" value="UniProtKB-KW"/>
</dbReference>
<comment type="catalytic activity">
    <reaction evidence="1">
        <text>6-hydroxymethyl-7,8-dihydropterin + ATP = (7,8-dihydropterin-6-yl)methyl diphosphate + AMP + H(+)</text>
        <dbReference type="Rhea" id="RHEA:11412"/>
        <dbReference type="ChEBI" id="CHEBI:15378"/>
        <dbReference type="ChEBI" id="CHEBI:30616"/>
        <dbReference type="ChEBI" id="CHEBI:44841"/>
        <dbReference type="ChEBI" id="CHEBI:72950"/>
        <dbReference type="ChEBI" id="CHEBI:456215"/>
        <dbReference type="EC" id="2.7.6.3"/>
    </reaction>
</comment>
<protein>
    <recommendedName>
        <fullName evidence="9">Bifunctional folate synthesis protein</fullName>
    </recommendedName>
    <domain>
        <recommendedName>
            <fullName evidence="9">Dihydroneopterin aldolase</fullName>
            <shortName evidence="9">DHNA</shortName>
            <ecNumber evidence="9">4.1.2.25</ecNumber>
        </recommendedName>
        <alternativeName>
            <fullName evidence="9">7,8-dihydroneopterin aldolase</fullName>
        </alternativeName>
    </domain>
    <domain>
        <recommendedName>
            <fullName evidence="9">2-amino-4-hydroxy-6-hydroxymethyldihydropteridine pyrophosphokinase</fullName>
            <ecNumber evidence="9">2.7.6.3</ecNumber>
        </recommendedName>
        <alternativeName>
            <fullName evidence="9">6-hydroxymethyl-7,8-dihydropterin pyrophosphokinase</fullName>
            <shortName evidence="9">PPPK</shortName>
        </alternativeName>
        <alternativeName>
            <fullName evidence="9">7,8-dihydro-6-hydroxymethylpterin pyrophosphokinase</fullName>
            <shortName evidence="9">HPPK</shortName>
        </alternativeName>
    </domain>
</protein>
<dbReference type="EC" id="4.1.2.25" evidence="9"/>
<dbReference type="NCBIfam" id="TIGR01498">
    <property type="entry name" value="folK"/>
    <property type="match status" value="1"/>
</dbReference>
<evidence type="ECO:0000256" key="4">
    <source>
        <dbReference type="ARBA" id="ARBA00022679"/>
    </source>
</evidence>
<evidence type="ECO:0000256" key="7">
    <source>
        <dbReference type="ARBA" id="ARBA00022840"/>
    </source>
</evidence>
<dbReference type="CDD" id="cd00483">
    <property type="entry name" value="HPPK"/>
    <property type="match status" value="1"/>
</dbReference>
<sequence>MPTRPGPAAHPALPAPELDRITIDRLHVRGRHGVFAHERAEGQDFYIDAEVWLDTRAAAQSDDIEDTLHYGHLMRALYQVALREPVDLLETLAERLAAVTFAFNGPQAVRITVHKPQAPVKLRFNDVAVSVLRYRPEGPEPETPRRPHARAVIALGANLGDREAAIREAMDAIEALDGVWPHRRSSIYETPALTTHGVDESVPAYLNAVITLHTDLDPHKLLDELNRIEDAHGRERVERWGSRTLDLDLIEHGDLESADERLELPHPRAFERAFVLAPWAEIEPDASLTGRGPIAELLANAADRVERYRA</sequence>
<gene>
    <name evidence="11" type="primary">folK</name>
    <name evidence="11" type="ORF">EG850_01685</name>
</gene>
<evidence type="ECO:0000256" key="8">
    <source>
        <dbReference type="ARBA" id="ARBA00022909"/>
    </source>
</evidence>
<evidence type="ECO:0000313" key="12">
    <source>
        <dbReference type="Proteomes" id="UP000274391"/>
    </source>
</evidence>
<comment type="function">
    <text evidence="9">Catalyzes the conversion of 7,8-dihydroneopterin to 6-hydroxymethyl-7,8-dihydropterin.</text>
</comment>
<dbReference type="NCBIfam" id="TIGR00525">
    <property type="entry name" value="folB"/>
    <property type="match status" value="1"/>
</dbReference>
<proteinExistence type="inferred from homology"/>
<comment type="similarity">
    <text evidence="3">In the N-terminal section; belongs to the DHNA family.</text>
</comment>
<dbReference type="CDD" id="cd00534">
    <property type="entry name" value="DHNA_DHNTPE"/>
    <property type="match status" value="1"/>
</dbReference>
<dbReference type="GO" id="GO:0004150">
    <property type="term" value="F:dihydroneopterin aldolase activity"/>
    <property type="evidence" value="ECO:0007669"/>
    <property type="project" value="UniProtKB-UniRule"/>
</dbReference>
<dbReference type="SUPFAM" id="SSF55620">
    <property type="entry name" value="Tetrahydrobiopterin biosynthesis enzymes-like"/>
    <property type="match status" value="1"/>
</dbReference>
<evidence type="ECO:0000256" key="9">
    <source>
        <dbReference type="RuleBase" id="RU362079"/>
    </source>
</evidence>
<comment type="pathway">
    <text evidence="9">Cofactor biosynthesis; tetrahydrofolate biosynthesis; 2-amino-4-hydroxy-6-hydroxymethyl-7,8-dihydropteridine diphosphate from 7,8-dihydroneopterin triphosphate: step 3/4.</text>
</comment>
<keyword evidence="12" id="KW-1185">Reference proteome</keyword>
<dbReference type="GO" id="GO:0003848">
    <property type="term" value="F:2-amino-4-hydroxy-6-hydroxymethyldihydropteridine diphosphokinase activity"/>
    <property type="evidence" value="ECO:0007669"/>
    <property type="project" value="UniProtKB-EC"/>
</dbReference>
<evidence type="ECO:0000313" key="11">
    <source>
        <dbReference type="EMBL" id="RRJ88370.1"/>
    </source>
</evidence>
<dbReference type="NCBIfam" id="TIGR00526">
    <property type="entry name" value="folB_dom"/>
    <property type="match status" value="1"/>
</dbReference>
<comment type="caution">
    <text evidence="11">The sequence shown here is derived from an EMBL/GenBank/DDBJ whole genome shotgun (WGS) entry which is preliminary data.</text>
</comment>
<dbReference type="SMART" id="SM00905">
    <property type="entry name" value="FolB"/>
    <property type="match status" value="1"/>
</dbReference>
<dbReference type="UniPathway" id="UPA00077">
    <property type="reaction ID" value="UER00154"/>
</dbReference>
<dbReference type="EC" id="2.7.6.3" evidence="9"/>
<dbReference type="InterPro" id="IPR035907">
    <property type="entry name" value="Hppk_sf"/>
</dbReference>
<evidence type="ECO:0000256" key="2">
    <source>
        <dbReference type="ARBA" id="ARBA00005051"/>
    </source>
</evidence>
<dbReference type="GO" id="GO:0046654">
    <property type="term" value="P:tetrahydrofolate biosynthetic process"/>
    <property type="evidence" value="ECO:0007669"/>
    <property type="project" value="UniProtKB-UniRule"/>
</dbReference>